<name>A0A822FLN7_9BILA</name>
<evidence type="ECO:0000313" key="2">
    <source>
        <dbReference type="EMBL" id="CAF5129840.1"/>
    </source>
</evidence>
<accession>A0A822FLN7</accession>
<gene>
    <name evidence="2" type="ORF">QYT958_LOCUS46714</name>
</gene>
<dbReference type="Proteomes" id="UP000663848">
    <property type="component" value="Unassembled WGS sequence"/>
</dbReference>
<comment type="caution">
    <text evidence="2">The sequence shown here is derived from an EMBL/GenBank/DDBJ whole genome shotgun (WGS) entry which is preliminary data.</text>
</comment>
<reference evidence="2" key="1">
    <citation type="submission" date="2021-02" db="EMBL/GenBank/DDBJ databases">
        <authorList>
            <person name="Nowell W R."/>
        </authorList>
    </citation>
    <scope>NUCLEOTIDE SEQUENCE</scope>
</reference>
<feature type="region of interest" description="Disordered" evidence="1">
    <location>
        <begin position="1"/>
        <end position="61"/>
    </location>
</feature>
<dbReference type="AlphaFoldDB" id="A0A822FLN7"/>
<protein>
    <submittedName>
        <fullName evidence="2">Uncharacterized protein</fullName>
    </submittedName>
</protein>
<sequence>MRPRIETRPSYVERSPSSSSFNHRTPSPEDESIPNRPDPRSSVRDRRRSSSGEHVTEKDSF</sequence>
<evidence type="ECO:0000313" key="3">
    <source>
        <dbReference type="Proteomes" id="UP000663848"/>
    </source>
</evidence>
<feature type="non-terminal residue" evidence="2">
    <location>
        <position position="61"/>
    </location>
</feature>
<feature type="compositionally biased region" description="Basic and acidic residues" evidence="1">
    <location>
        <begin position="37"/>
        <end position="61"/>
    </location>
</feature>
<dbReference type="EMBL" id="CAJOBR010084275">
    <property type="protein sequence ID" value="CAF5129840.1"/>
    <property type="molecule type" value="Genomic_DNA"/>
</dbReference>
<proteinExistence type="predicted"/>
<organism evidence="2 3">
    <name type="scientific">Rotaria socialis</name>
    <dbReference type="NCBI Taxonomy" id="392032"/>
    <lineage>
        <taxon>Eukaryota</taxon>
        <taxon>Metazoa</taxon>
        <taxon>Spiralia</taxon>
        <taxon>Gnathifera</taxon>
        <taxon>Rotifera</taxon>
        <taxon>Eurotatoria</taxon>
        <taxon>Bdelloidea</taxon>
        <taxon>Philodinida</taxon>
        <taxon>Philodinidae</taxon>
        <taxon>Rotaria</taxon>
    </lineage>
</organism>
<evidence type="ECO:0000256" key="1">
    <source>
        <dbReference type="SAM" id="MobiDB-lite"/>
    </source>
</evidence>